<dbReference type="InterPro" id="IPR027417">
    <property type="entry name" value="P-loop_NTPase"/>
</dbReference>
<dbReference type="EMBL" id="CP014671">
    <property type="protein sequence ID" value="ANX05269.1"/>
    <property type="molecule type" value="Genomic_DNA"/>
</dbReference>
<dbReference type="PROSITE" id="PS51706">
    <property type="entry name" value="G_ENGB"/>
    <property type="match status" value="1"/>
</dbReference>
<dbReference type="Proteomes" id="UP000092952">
    <property type="component" value="Chromosome"/>
</dbReference>
<dbReference type="GO" id="GO:0005829">
    <property type="term" value="C:cytosol"/>
    <property type="evidence" value="ECO:0007669"/>
    <property type="project" value="TreeGrafter"/>
</dbReference>
<keyword evidence="3 10" id="KW-0132">Cell division</keyword>
<dbReference type="RefSeq" id="WP_068807075.1">
    <property type="nucleotide sequence ID" value="NZ_CP014671.1"/>
</dbReference>
<evidence type="ECO:0000256" key="6">
    <source>
        <dbReference type="ARBA" id="ARBA00022842"/>
    </source>
</evidence>
<evidence type="ECO:0000256" key="4">
    <source>
        <dbReference type="ARBA" id="ARBA00022723"/>
    </source>
</evidence>
<evidence type="ECO:0000313" key="13">
    <source>
        <dbReference type="Proteomes" id="UP000092952"/>
    </source>
</evidence>
<keyword evidence="13" id="KW-1185">Reference proteome</keyword>
<evidence type="ECO:0000259" key="11">
    <source>
        <dbReference type="PROSITE" id="PS51706"/>
    </source>
</evidence>
<dbReference type="KEGG" id="gbi:PG2T_14490"/>
<dbReference type="GO" id="GO:0005525">
    <property type="term" value="F:GTP binding"/>
    <property type="evidence" value="ECO:0007669"/>
    <property type="project" value="UniProtKB-UniRule"/>
</dbReference>
<comment type="cofactor">
    <cofactor evidence="1">
        <name>Mg(2+)</name>
        <dbReference type="ChEBI" id="CHEBI:18420"/>
    </cofactor>
</comment>
<dbReference type="InParanoid" id="A0A1B1YWY4"/>
<evidence type="ECO:0000256" key="3">
    <source>
        <dbReference type="ARBA" id="ARBA00022618"/>
    </source>
</evidence>
<dbReference type="InterPro" id="IPR030393">
    <property type="entry name" value="G_ENGB_dom"/>
</dbReference>
<keyword evidence="8 10" id="KW-0717">Septation</keyword>
<evidence type="ECO:0000256" key="5">
    <source>
        <dbReference type="ARBA" id="ARBA00022741"/>
    </source>
</evidence>
<comment type="function">
    <text evidence="10">Necessary for normal cell division and for the maintenance of normal septation.</text>
</comment>
<keyword evidence="5 10" id="KW-0547">Nucleotide-binding</keyword>
<dbReference type="NCBIfam" id="TIGR03598">
    <property type="entry name" value="GTPase_YsxC"/>
    <property type="match status" value="1"/>
</dbReference>
<evidence type="ECO:0000256" key="2">
    <source>
        <dbReference type="ARBA" id="ARBA00009638"/>
    </source>
</evidence>
<dbReference type="Pfam" id="PF01926">
    <property type="entry name" value="MMR_HSR1"/>
    <property type="match status" value="1"/>
</dbReference>
<dbReference type="CDD" id="cd01876">
    <property type="entry name" value="YihA_EngB"/>
    <property type="match status" value="1"/>
</dbReference>
<dbReference type="PANTHER" id="PTHR11649">
    <property type="entry name" value="MSS1/TRME-RELATED GTP-BINDING PROTEIN"/>
    <property type="match status" value="1"/>
</dbReference>
<evidence type="ECO:0000256" key="8">
    <source>
        <dbReference type="ARBA" id="ARBA00023210"/>
    </source>
</evidence>
<reference evidence="13" key="1">
    <citation type="submission" date="2016-03" db="EMBL/GenBank/DDBJ databases">
        <title>Complete genome sequence of Solimmundus cernigliae, representing a novel lineage of polycyclic aromatic hydrocarbon degraders within the Gammaproteobacteria.</title>
        <authorList>
            <person name="Singleton D.R."/>
            <person name="Dickey A.N."/>
            <person name="Scholl E.H."/>
            <person name="Wright F.A."/>
            <person name="Aitken M.D."/>
        </authorList>
    </citation>
    <scope>NUCLEOTIDE SEQUENCE [LARGE SCALE GENOMIC DNA]</scope>
    <source>
        <strain evidence="13">TR3.2</strain>
    </source>
</reference>
<dbReference type="PANTHER" id="PTHR11649:SF13">
    <property type="entry name" value="ENGB-TYPE G DOMAIN-CONTAINING PROTEIN"/>
    <property type="match status" value="1"/>
</dbReference>
<dbReference type="AlphaFoldDB" id="A0A1B1YWY4"/>
<keyword evidence="7 10" id="KW-0342">GTP-binding</keyword>
<evidence type="ECO:0000313" key="12">
    <source>
        <dbReference type="EMBL" id="ANX05269.1"/>
    </source>
</evidence>
<dbReference type="InterPro" id="IPR019987">
    <property type="entry name" value="GTP-bd_ribosome_bio_YsxC"/>
</dbReference>
<dbReference type="OrthoDB" id="9804921at2"/>
<dbReference type="HAMAP" id="MF_00321">
    <property type="entry name" value="GTPase_EngB"/>
    <property type="match status" value="1"/>
</dbReference>
<evidence type="ECO:0000256" key="10">
    <source>
        <dbReference type="HAMAP-Rule" id="MF_00321"/>
    </source>
</evidence>
<comment type="similarity">
    <text evidence="2 10">Belongs to the TRAFAC class TrmE-Era-EngA-EngB-Septin-like GTPase superfamily. EngB GTPase family.</text>
</comment>
<name>A0A1B1YWY4_9GAMM</name>
<keyword evidence="9 10" id="KW-0131">Cell cycle</keyword>
<dbReference type="InterPro" id="IPR006073">
    <property type="entry name" value="GTP-bd"/>
</dbReference>
<protein>
    <recommendedName>
        <fullName evidence="10">Probable GTP-binding protein EngB</fullName>
    </recommendedName>
</protein>
<keyword evidence="4" id="KW-0479">Metal-binding</keyword>
<gene>
    <name evidence="10" type="primary">engB</name>
    <name evidence="12" type="ORF">PG2T_14490</name>
</gene>
<dbReference type="STRING" id="1810504.PG2T_14490"/>
<accession>A0A1B1YWY4</accession>
<evidence type="ECO:0000256" key="9">
    <source>
        <dbReference type="ARBA" id="ARBA00023306"/>
    </source>
</evidence>
<sequence length="205" mass="22298">MTDPVPNPLQGARFWRAATALDHLPPDEGAEVAFAGRSNAGKSSGLNTLTGQRALARVSKTPGRTQELLFFQLDDYRRLVDLPGYGYAATSAARRRDWGEVIPAYFASRRSLRGLLLFMDVRRPLQVGDRQLILAAAEFGLPVQPAVTKSDKLGRGALQTALRALHKELSVFEAVLPPLPLSNLSGEGAPAIREQVRAWLDADAD</sequence>
<feature type="domain" description="EngB-type G" evidence="11">
    <location>
        <begin position="28"/>
        <end position="202"/>
    </location>
</feature>
<dbReference type="FunCoup" id="A0A1B1YWY4">
    <property type="interactions" value="391"/>
</dbReference>
<dbReference type="SUPFAM" id="SSF52540">
    <property type="entry name" value="P-loop containing nucleoside triphosphate hydrolases"/>
    <property type="match status" value="1"/>
</dbReference>
<keyword evidence="6" id="KW-0460">Magnesium</keyword>
<proteinExistence type="inferred from homology"/>
<organism evidence="12 13">
    <name type="scientific">Immundisolibacter cernigliae</name>
    <dbReference type="NCBI Taxonomy" id="1810504"/>
    <lineage>
        <taxon>Bacteria</taxon>
        <taxon>Pseudomonadati</taxon>
        <taxon>Pseudomonadota</taxon>
        <taxon>Gammaproteobacteria</taxon>
        <taxon>Immundisolibacterales</taxon>
        <taxon>Immundisolibacteraceae</taxon>
        <taxon>Immundisolibacter</taxon>
    </lineage>
</organism>
<dbReference type="GO" id="GO:0046872">
    <property type="term" value="F:metal ion binding"/>
    <property type="evidence" value="ECO:0007669"/>
    <property type="project" value="UniProtKB-KW"/>
</dbReference>
<dbReference type="GO" id="GO:0000917">
    <property type="term" value="P:division septum assembly"/>
    <property type="evidence" value="ECO:0007669"/>
    <property type="project" value="UniProtKB-KW"/>
</dbReference>
<dbReference type="Gene3D" id="3.40.50.300">
    <property type="entry name" value="P-loop containing nucleotide triphosphate hydrolases"/>
    <property type="match status" value="1"/>
</dbReference>
<evidence type="ECO:0000256" key="1">
    <source>
        <dbReference type="ARBA" id="ARBA00001946"/>
    </source>
</evidence>
<evidence type="ECO:0000256" key="7">
    <source>
        <dbReference type="ARBA" id="ARBA00023134"/>
    </source>
</evidence>